<dbReference type="Pfam" id="PF00571">
    <property type="entry name" value="CBS"/>
    <property type="match status" value="2"/>
</dbReference>
<dbReference type="SUPFAM" id="SSF54631">
    <property type="entry name" value="CBS-domain pair"/>
    <property type="match status" value="1"/>
</dbReference>
<keyword evidence="4" id="KW-0808">Transferase</keyword>
<sequence length="222" mass="25335">MKVKDRMTPNPYATTPDTCVGELWHLMQEKSLQRVPVLDRGKLIGIVTRRDFNARPELDLKRSSLATRFFPEEMEQKLSKLRVRDIIPLNQQLITIHQDAFIEQAAKLLRDNRISGLPVIDDEGHMVGIITQSDLSDAFLYILGVNCRGTRLCLRVDDDAQVLLRLGEVLSHFDIKIESMVRMEVKGEKSLLIIRLDTVDSRSIIEEIKAAGFKVESVIIKQ</sequence>
<dbReference type="PROSITE" id="PS51371">
    <property type="entry name" value="CBS"/>
    <property type="match status" value="2"/>
</dbReference>
<keyword evidence="1 2" id="KW-0129">CBS domain</keyword>
<dbReference type="STRING" id="378794.GCA_001570625_01752"/>
<proteinExistence type="predicted"/>
<dbReference type="Proteomes" id="UP000263273">
    <property type="component" value="Unassembled WGS sequence"/>
</dbReference>
<reference evidence="4 5" key="1">
    <citation type="journal article" date="2018" name="Nat. Biotechnol.">
        <title>A standardized bacterial taxonomy based on genome phylogeny substantially revises the tree of life.</title>
        <authorList>
            <person name="Parks D.H."/>
            <person name="Chuvochina M."/>
            <person name="Waite D.W."/>
            <person name="Rinke C."/>
            <person name="Skarshewski A."/>
            <person name="Chaumeil P.A."/>
            <person name="Hugenholtz P."/>
        </authorList>
    </citation>
    <scope>NUCLEOTIDE SEQUENCE [LARGE SCALE GENOMIC DNA]</scope>
    <source>
        <strain evidence="4">UBA10948</strain>
    </source>
</reference>
<dbReference type="SMART" id="SM00116">
    <property type="entry name" value="CBS"/>
    <property type="match status" value="2"/>
</dbReference>
<organism evidence="4 5">
    <name type="scientific">Syntrophomonas wolfei</name>
    <dbReference type="NCBI Taxonomy" id="863"/>
    <lineage>
        <taxon>Bacteria</taxon>
        <taxon>Bacillati</taxon>
        <taxon>Bacillota</taxon>
        <taxon>Clostridia</taxon>
        <taxon>Eubacteriales</taxon>
        <taxon>Syntrophomonadaceae</taxon>
        <taxon>Syntrophomonas</taxon>
    </lineage>
</organism>
<dbReference type="GO" id="GO:0016301">
    <property type="term" value="F:kinase activity"/>
    <property type="evidence" value="ECO:0007669"/>
    <property type="project" value="UniProtKB-KW"/>
</dbReference>
<dbReference type="AlphaFoldDB" id="A0A354YYW3"/>
<dbReference type="CDD" id="cd04584">
    <property type="entry name" value="CBS_pair_AcuB_like"/>
    <property type="match status" value="1"/>
</dbReference>
<feature type="domain" description="CBS" evidence="3">
    <location>
        <begin position="89"/>
        <end position="145"/>
    </location>
</feature>
<dbReference type="InterPro" id="IPR046342">
    <property type="entry name" value="CBS_dom_sf"/>
</dbReference>
<evidence type="ECO:0000259" key="3">
    <source>
        <dbReference type="PROSITE" id="PS51371"/>
    </source>
</evidence>
<dbReference type="InterPro" id="IPR051257">
    <property type="entry name" value="Diverse_CBS-Domain"/>
</dbReference>
<dbReference type="RefSeq" id="WP_276619737.1">
    <property type="nucleotide sequence ID" value="NZ_DCDX01000089.1"/>
</dbReference>
<evidence type="ECO:0000313" key="5">
    <source>
        <dbReference type="Proteomes" id="UP000263273"/>
    </source>
</evidence>
<evidence type="ECO:0000313" key="4">
    <source>
        <dbReference type="EMBL" id="HBK54399.1"/>
    </source>
</evidence>
<gene>
    <name evidence="4" type="ORF">DDZ44_10725</name>
</gene>
<dbReference type="EMBL" id="DNZF01000231">
    <property type="protein sequence ID" value="HBK54399.1"/>
    <property type="molecule type" value="Genomic_DNA"/>
</dbReference>
<feature type="domain" description="CBS" evidence="3">
    <location>
        <begin position="7"/>
        <end position="62"/>
    </location>
</feature>
<dbReference type="InterPro" id="IPR000644">
    <property type="entry name" value="CBS_dom"/>
</dbReference>
<evidence type="ECO:0000256" key="2">
    <source>
        <dbReference type="PROSITE-ProRule" id="PRU00703"/>
    </source>
</evidence>
<comment type="caution">
    <text evidence="4">The sequence shown here is derived from an EMBL/GenBank/DDBJ whole genome shotgun (WGS) entry which is preliminary data.</text>
</comment>
<accession>A0A354YYW3</accession>
<dbReference type="PANTHER" id="PTHR43080">
    <property type="entry name" value="CBS DOMAIN-CONTAINING PROTEIN CBSX3, MITOCHONDRIAL"/>
    <property type="match status" value="1"/>
</dbReference>
<dbReference type="Gene3D" id="3.10.580.10">
    <property type="entry name" value="CBS-domain"/>
    <property type="match status" value="2"/>
</dbReference>
<protein>
    <submittedName>
        <fullName evidence="4">Histidine kinase</fullName>
    </submittedName>
</protein>
<evidence type="ECO:0000256" key="1">
    <source>
        <dbReference type="ARBA" id="ARBA00023122"/>
    </source>
</evidence>
<dbReference type="PANTHER" id="PTHR43080:SF2">
    <property type="entry name" value="CBS DOMAIN-CONTAINING PROTEIN"/>
    <property type="match status" value="1"/>
</dbReference>
<keyword evidence="4" id="KW-0418">Kinase</keyword>
<name>A0A354YYW3_9FIRM</name>